<dbReference type="InterPro" id="IPR014843">
    <property type="entry name" value="Him1/Fmp52"/>
</dbReference>
<dbReference type="AlphaFoldDB" id="A0A9X3HVV1"/>
<comment type="caution">
    <text evidence="1">The sequence shown here is derived from an EMBL/GenBank/DDBJ whole genome shotgun (WGS) entry which is preliminary data.</text>
</comment>
<protein>
    <submittedName>
        <fullName evidence="1">Oxidoreductase</fullName>
    </submittedName>
</protein>
<dbReference type="EMBL" id="JAKRRY010000002">
    <property type="protein sequence ID" value="MCW8345112.1"/>
    <property type="molecule type" value="Genomic_DNA"/>
</dbReference>
<evidence type="ECO:0000313" key="2">
    <source>
        <dbReference type="Proteomes" id="UP001155587"/>
    </source>
</evidence>
<keyword evidence="2" id="KW-1185">Reference proteome</keyword>
<sequence>MAQHFNVMIAGASGLVGSNLLTLLEQTSHIQSVYALCRSPIETHSDKITILLDGALRITDSDGLNPPPTLGFICLGTTVKQAGSKAALEKIDYELVCDVAQTMKMVGITHIAVVSSLGASPRSLSHYLKCKGRVEKRINSMGFQRVVFVRPGPLAGRKKDIRPDESAVQSLFKVINPLMVGPLRKFAPISAESVAKAMLYSLINQDESQCTVYDSANMRDMLAKYNR</sequence>
<reference evidence="1" key="1">
    <citation type="submission" date="2022-02" db="EMBL/GenBank/DDBJ databases">
        <title>Vibrio sp. nov, a new bacterium isolated from seawater.</title>
        <authorList>
            <person name="Yuan Y."/>
        </authorList>
    </citation>
    <scope>NUCLEOTIDE SEQUENCE</scope>
    <source>
        <strain evidence="1">ZSDZ65</strain>
    </source>
</reference>
<organism evidence="1 2">
    <name type="scientific">Vibrio qingdaonensis</name>
    <dbReference type="NCBI Taxonomy" id="2829491"/>
    <lineage>
        <taxon>Bacteria</taxon>
        <taxon>Pseudomonadati</taxon>
        <taxon>Pseudomonadota</taxon>
        <taxon>Gammaproteobacteria</taxon>
        <taxon>Vibrionales</taxon>
        <taxon>Vibrionaceae</taxon>
        <taxon>Vibrio</taxon>
    </lineage>
</organism>
<proteinExistence type="predicted"/>
<dbReference type="Pfam" id="PF08732">
    <property type="entry name" value="HIM1"/>
    <property type="match status" value="1"/>
</dbReference>
<dbReference type="Gene3D" id="3.40.50.720">
    <property type="entry name" value="NAD(P)-binding Rossmann-like Domain"/>
    <property type="match status" value="1"/>
</dbReference>
<gene>
    <name evidence="1" type="ORF">MD535_03595</name>
</gene>
<evidence type="ECO:0000313" key="1">
    <source>
        <dbReference type="EMBL" id="MCW8345112.1"/>
    </source>
</evidence>
<dbReference type="PANTHER" id="PTHR14097:SF7">
    <property type="entry name" value="OXIDOREDUCTASE HTATIP2"/>
    <property type="match status" value="1"/>
</dbReference>
<accession>A0A9X3HVV1</accession>
<name>A0A9X3HVV1_9VIBR</name>
<dbReference type="SUPFAM" id="SSF51735">
    <property type="entry name" value="NAD(P)-binding Rossmann-fold domains"/>
    <property type="match status" value="1"/>
</dbReference>
<dbReference type="InterPro" id="IPR036291">
    <property type="entry name" value="NAD(P)-bd_dom_sf"/>
</dbReference>
<dbReference type="Proteomes" id="UP001155587">
    <property type="component" value="Unassembled WGS sequence"/>
</dbReference>
<dbReference type="RefSeq" id="WP_265673554.1">
    <property type="nucleotide sequence ID" value="NZ_JAKRRY010000002.1"/>
</dbReference>
<dbReference type="PANTHER" id="PTHR14097">
    <property type="entry name" value="OXIDOREDUCTASE HTATIP2"/>
    <property type="match status" value="1"/>
</dbReference>